<evidence type="ECO:0000256" key="12">
    <source>
        <dbReference type="ARBA" id="ARBA00049338"/>
    </source>
</evidence>
<dbReference type="InterPro" id="IPR023214">
    <property type="entry name" value="HAD_sf"/>
</dbReference>
<dbReference type="InterPro" id="IPR023298">
    <property type="entry name" value="ATPase_P-typ_TM_dom_sf"/>
</dbReference>
<dbReference type="Gene3D" id="3.40.50.1000">
    <property type="entry name" value="HAD superfamily/HAD-like"/>
    <property type="match status" value="1"/>
</dbReference>
<keyword evidence="9 13" id="KW-1133">Transmembrane helix</keyword>
<evidence type="ECO:0000256" key="9">
    <source>
        <dbReference type="ARBA" id="ARBA00022989"/>
    </source>
</evidence>
<dbReference type="PANTHER" id="PTHR48085">
    <property type="entry name" value="CADMIUM/ZINC-TRANSPORTING ATPASE HMA2-RELATED"/>
    <property type="match status" value="1"/>
</dbReference>
<dbReference type="Gene3D" id="3.40.1110.10">
    <property type="entry name" value="Calcium-transporting ATPase, cytoplasmic domain N"/>
    <property type="match status" value="1"/>
</dbReference>
<feature type="compositionally biased region" description="Basic and acidic residues" evidence="14">
    <location>
        <begin position="87"/>
        <end position="105"/>
    </location>
</feature>
<dbReference type="PANTHER" id="PTHR48085:SF5">
    <property type="entry name" value="CADMIUM_ZINC-TRANSPORTING ATPASE HMA4-RELATED"/>
    <property type="match status" value="1"/>
</dbReference>
<evidence type="ECO:0000256" key="14">
    <source>
        <dbReference type="SAM" id="MobiDB-lite"/>
    </source>
</evidence>
<dbReference type="PRINTS" id="PR00119">
    <property type="entry name" value="CATATPASE"/>
</dbReference>
<dbReference type="NCBIfam" id="TIGR01494">
    <property type="entry name" value="ATPase_P-type"/>
    <property type="match status" value="1"/>
</dbReference>
<dbReference type="Pfam" id="PF00702">
    <property type="entry name" value="Hydrolase"/>
    <property type="match status" value="1"/>
</dbReference>
<dbReference type="InterPro" id="IPR001757">
    <property type="entry name" value="P_typ_ATPase"/>
</dbReference>
<dbReference type="CDD" id="cd00371">
    <property type="entry name" value="HMA"/>
    <property type="match status" value="1"/>
</dbReference>
<evidence type="ECO:0000256" key="11">
    <source>
        <dbReference type="ARBA" id="ARBA00039103"/>
    </source>
</evidence>
<evidence type="ECO:0000313" key="17">
    <source>
        <dbReference type="Proteomes" id="UP001524478"/>
    </source>
</evidence>
<keyword evidence="7 13" id="KW-0067">ATP-binding</keyword>
<dbReference type="NCBIfam" id="TIGR01525">
    <property type="entry name" value="ATPase-IB_hvy"/>
    <property type="match status" value="1"/>
</dbReference>
<dbReference type="Gene3D" id="2.70.150.10">
    <property type="entry name" value="Calcium-transporting ATPase, cytoplasmic transduction domain A"/>
    <property type="match status" value="1"/>
</dbReference>
<dbReference type="InterPro" id="IPR036412">
    <property type="entry name" value="HAD-like_sf"/>
</dbReference>
<evidence type="ECO:0000256" key="6">
    <source>
        <dbReference type="ARBA" id="ARBA00022741"/>
    </source>
</evidence>
<feature type="domain" description="HMA" evidence="15">
    <location>
        <begin position="2"/>
        <end position="71"/>
    </location>
</feature>
<keyword evidence="5 13" id="KW-0479">Metal-binding</keyword>
<evidence type="ECO:0000256" key="3">
    <source>
        <dbReference type="ARBA" id="ARBA00022539"/>
    </source>
</evidence>
<evidence type="ECO:0000256" key="8">
    <source>
        <dbReference type="ARBA" id="ARBA00022967"/>
    </source>
</evidence>
<evidence type="ECO:0000256" key="4">
    <source>
        <dbReference type="ARBA" id="ARBA00022692"/>
    </source>
</evidence>
<dbReference type="InterPro" id="IPR036163">
    <property type="entry name" value="HMA_dom_sf"/>
</dbReference>
<evidence type="ECO:0000256" key="10">
    <source>
        <dbReference type="ARBA" id="ARBA00023136"/>
    </source>
</evidence>
<evidence type="ECO:0000259" key="15">
    <source>
        <dbReference type="PROSITE" id="PS50846"/>
    </source>
</evidence>
<keyword evidence="17" id="KW-1185">Reference proteome</keyword>
<dbReference type="Pfam" id="PF00122">
    <property type="entry name" value="E1-E2_ATPase"/>
    <property type="match status" value="1"/>
</dbReference>
<keyword evidence="10 13" id="KW-0472">Membrane</keyword>
<dbReference type="InterPro" id="IPR051014">
    <property type="entry name" value="Cation_Transport_ATPase_IB"/>
</dbReference>
<feature type="transmembrane region" description="Helical" evidence="13">
    <location>
        <begin position="338"/>
        <end position="359"/>
    </location>
</feature>
<reference evidence="16 17" key="1">
    <citation type="submission" date="2022-06" db="EMBL/GenBank/DDBJ databases">
        <title>Isolation of gut microbiota from human fecal samples.</title>
        <authorList>
            <person name="Pamer E.G."/>
            <person name="Barat B."/>
            <person name="Waligurski E."/>
            <person name="Medina S."/>
            <person name="Paddock L."/>
            <person name="Mostad J."/>
        </authorList>
    </citation>
    <scope>NUCLEOTIDE SEQUENCE [LARGE SCALE GENOMIC DNA]</scope>
    <source>
        <strain evidence="16 17">DFI.7.95</strain>
    </source>
</reference>
<dbReference type="InterPro" id="IPR008250">
    <property type="entry name" value="ATPase_P-typ_transduc_dom_A_sf"/>
</dbReference>
<proteinExistence type="inferred from homology"/>
<feature type="region of interest" description="Disordered" evidence="14">
    <location>
        <begin position="77"/>
        <end position="105"/>
    </location>
</feature>
<dbReference type="EMBL" id="JANGAC010000004">
    <property type="protein sequence ID" value="MCQ4922947.1"/>
    <property type="molecule type" value="Genomic_DNA"/>
</dbReference>
<keyword evidence="13" id="KW-1003">Cell membrane</keyword>
<dbReference type="CDD" id="cd07548">
    <property type="entry name" value="P-type_ATPase-Cd_Zn_Co_like"/>
    <property type="match status" value="1"/>
</dbReference>
<keyword evidence="8" id="KW-1278">Translocase</keyword>
<dbReference type="SFLD" id="SFLDF00027">
    <property type="entry name" value="p-type_atpase"/>
    <property type="match status" value="1"/>
</dbReference>
<dbReference type="NCBIfam" id="TIGR01512">
    <property type="entry name" value="ATPase-IB2_Cd"/>
    <property type="match status" value="1"/>
</dbReference>
<gene>
    <name evidence="16" type="ORF">NE686_07620</name>
</gene>
<dbReference type="SUPFAM" id="SSF81665">
    <property type="entry name" value="Calcium ATPase, transmembrane domain M"/>
    <property type="match status" value="1"/>
</dbReference>
<accession>A0ABT1S8Z7</accession>
<dbReference type="Pfam" id="PF00403">
    <property type="entry name" value="HMA"/>
    <property type="match status" value="1"/>
</dbReference>
<dbReference type="InterPro" id="IPR059000">
    <property type="entry name" value="ATPase_P-type_domA"/>
</dbReference>
<dbReference type="Proteomes" id="UP001524478">
    <property type="component" value="Unassembled WGS sequence"/>
</dbReference>
<keyword evidence="3" id="KW-0104">Cadmium</keyword>
<protein>
    <recommendedName>
        <fullName evidence="11">Cd(2+)-exporting ATPase</fullName>
        <ecNumber evidence="11">7.2.2.21</ecNumber>
    </recommendedName>
</protein>
<dbReference type="InterPro" id="IPR018303">
    <property type="entry name" value="ATPase_P-typ_P_site"/>
</dbReference>
<dbReference type="InterPro" id="IPR023299">
    <property type="entry name" value="ATPase_P-typ_cyto_dom_N"/>
</dbReference>
<feature type="transmembrane region" description="Helical" evidence="13">
    <location>
        <begin position="138"/>
        <end position="157"/>
    </location>
</feature>
<comment type="caution">
    <text evidence="16">The sequence shown here is derived from an EMBL/GenBank/DDBJ whole genome shotgun (WGS) entry which is preliminary data.</text>
</comment>
<dbReference type="PROSITE" id="PS50846">
    <property type="entry name" value="HMA_2"/>
    <property type="match status" value="1"/>
</dbReference>
<dbReference type="SUPFAM" id="SSF55008">
    <property type="entry name" value="HMA, heavy metal-associated domain"/>
    <property type="match status" value="1"/>
</dbReference>
<comment type="similarity">
    <text evidence="2 13">Belongs to the cation transport ATPase (P-type) (TC 3.A.3) family. Type IB subfamily.</text>
</comment>
<dbReference type="SUPFAM" id="SSF56784">
    <property type="entry name" value="HAD-like"/>
    <property type="match status" value="1"/>
</dbReference>
<evidence type="ECO:0000256" key="5">
    <source>
        <dbReference type="ARBA" id="ARBA00022723"/>
    </source>
</evidence>
<dbReference type="SFLD" id="SFLDG00002">
    <property type="entry name" value="C1.7:_P-type_atpase_like"/>
    <property type="match status" value="1"/>
</dbReference>
<evidence type="ECO:0000256" key="2">
    <source>
        <dbReference type="ARBA" id="ARBA00006024"/>
    </source>
</evidence>
<keyword evidence="6 13" id="KW-0547">Nucleotide-binding</keyword>
<sequence>MKQIELELNGLNCAGCAGKIEKLSKGIDGVENANLDFVSKKLKVDVSIDDKASAVTEEIKKIVNKLEPHVIVVDKSNSHNHNHGHSHSRDCEHGCGHDHGHHEHDHGEINKKEVIKLILGGLLFVLPLIFKLEGTLRFAVYFLAYIVVGYEVIIRAVKNLLAGIPFDENFLMTVATIGALAIGEYPEAVAVMLFYQVGEMFQGVAVNHSRKSISSLLDIRPDYANLEKNSEIVVVDPSEVHVGDTIIVKPGEKVPLDGVIVEGESSLDTSNITGESVPRNVGIGDKALSGVVNIHGLLKIKVDKEFGESTVSKILDLVENASSKKAPTENFITKFARYYTPVVVFVALAIAILPPLFMGGELKEWAYRACVFLVISCPCALVISVPLGFFGGIGGASKSGILVKGGNYLEALNEVSTIVFDKTGTITKGTFKVTEVRAYGDNTKEEVLELAAYGESFSNHPIGISIVEAYGKEINKEYMKSYKEIPGKGIEVNIDGMKVILGNKKLFDEKNILIEEIDSIGTVVYIGKEGTHIGTIIVSDELKNNVVEDIKKLKALGIKETIMLSGDNEGTAKKVGELVGLDRVHGNLLPQDKVSIFEDIINKNKGKVVFVGDGVNDAPVLARADVGIAMGGLGSDAAIEASDIVIMTDEIGKIAAGIKIAKNTKKIVTQNIILALGLKLIVLTLGAMGLATMWEAVFADVGVSIIAILNSIRALKVEE</sequence>
<comment type="catalytic activity">
    <reaction evidence="12">
        <text>Cd(2+)(in) + ATP + H2O = Cd(2+)(out) + ADP + phosphate + H(+)</text>
        <dbReference type="Rhea" id="RHEA:12132"/>
        <dbReference type="ChEBI" id="CHEBI:15377"/>
        <dbReference type="ChEBI" id="CHEBI:15378"/>
        <dbReference type="ChEBI" id="CHEBI:30616"/>
        <dbReference type="ChEBI" id="CHEBI:43474"/>
        <dbReference type="ChEBI" id="CHEBI:48775"/>
        <dbReference type="ChEBI" id="CHEBI:456216"/>
        <dbReference type="EC" id="7.2.2.21"/>
    </reaction>
</comment>
<dbReference type="InterPro" id="IPR027256">
    <property type="entry name" value="P-typ_ATPase_IB"/>
</dbReference>
<name>A0ABT1S8Z7_9FIRM</name>
<dbReference type="PROSITE" id="PS00154">
    <property type="entry name" value="ATPASE_E1_E2"/>
    <property type="match status" value="1"/>
</dbReference>
<dbReference type="InterPro" id="IPR044492">
    <property type="entry name" value="P_typ_ATPase_HD_dom"/>
</dbReference>
<dbReference type="RefSeq" id="WP_256311025.1">
    <property type="nucleotide sequence ID" value="NZ_JANGAC010000004.1"/>
</dbReference>
<dbReference type="Gene3D" id="3.30.70.100">
    <property type="match status" value="1"/>
</dbReference>
<dbReference type="PRINTS" id="PR00941">
    <property type="entry name" value="CDATPASE"/>
</dbReference>
<dbReference type="EC" id="7.2.2.21" evidence="11"/>
<evidence type="ECO:0000256" key="7">
    <source>
        <dbReference type="ARBA" id="ARBA00022840"/>
    </source>
</evidence>
<dbReference type="SFLD" id="SFLDS00003">
    <property type="entry name" value="Haloacid_Dehalogenase"/>
    <property type="match status" value="1"/>
</dbReference>
<evidence type="ECO:0000256" key="13">
    <source>
        <dbReference type="RuleBase" id="RU362081"/>
    </source>
</evidence>
<dbReference type="InterPro" id="IPR006121">
    <property type="entry name" value="HMA_dom"/>
</dbReference>
<dbReference type="SUPFAM" id="SSF81653">
    <property type="entry name" value="Calcium ATPase, transduction domain A"/>
    <property type="match status" value="1"/>
</dbReference>
<comment type="subcellular location">
    <subcellularLocation>
        <location evidence="13">Cell membrane</location>
    </subcellularLocation>
    <subcellularLocation>
        <location evidence="1">Membrane</location>
        <topology evidence="1">Multi-pass membrane protein</topology>
    </subcellularLocation>
</comment>
<feature type="transmembrane region" description="Helical" evidence="13">
    <location>
        <begin position="672"/>
        <end position="691"/>
    </location>
</feature>
<keyword evidence="4 13" id="KW-0812">Transmembrane</keyword>
<feature type="transmembrane region" description="Helical" evidence="13">
    <location>
        <begin position="365"/>
        <end position="390"/>
    </location>
</feature>
<organism evidence="16 17">
    <name type="scientific">Tissierella carlieri</name>
    <dbReference type="NCBI Taxonomy" id="689904"/>
    <lineage>
        <taxon>Bacteria</taxon>
        <taxon>Bacillati</taxon>
        <taxon>Bacillota</taxon>
        <taxon>Tissierellia</taxon>
        <taxon>Tissierellales</taxon>
        <taxon>Tissierellaceae</taxon>
        <taxon>Tissierella</taxon>
    </lineage>
</organism>
<evidence type="ECO:0000313" key="16">
    <source>
        <dbReference type="EMBL" id="MCQ4922947.1"/>
    </source>
</evidence>
<evidence type="ECO:0000256" key="1">
    <source>
        <dbReference type="ARBA" id="ARBA00004141"/>
    </source>
</evidence>